<accession>A0A1J1J7K8</accession>
<protein>
    <submittedName>
        <fullName evidence="1">CLUMA_CG020423, isoform A</fullName>
    </submittedName>
</protein>
<gene>
    <name evidence="1" type="ORF">CLUMA_CG020423</name>
</gene>
<sequence>MNQLLARSFLLGTSCTYINISAPEKENMNYKQHFAITEVVNGKQRVSDGYLYSNETHIRTVQTALQLPIDGRFFSFNPVFVNVWSRLVYPKCIDMDPIIASLNACGIPSSLLVHRHQKCLQPFCNETLVFAFFTDLFCFGGFVLSVCKTTEIKAPHENKAHVLYIFNIKHVGPVPQKTVDT</sequence>
<reference evidence="1 2" key="1">
    <citation type="submission" date="2015-04" db="EMBL/GenBank/DDBJ databases">
        <authorList>
            <person name="Syromyatnikov M.Y."/>
            <person name="Popov V.N."/>
        </authorList>
    </citation>
    <scope>NUCLEOTIDE SEQUENCE [LARGE SCALE GENOMIC DNA]</scope>
</reference>
<proteinExistence type="predicted"/>
<evidence type="ECO:0000313" key="1">
    <source>
        <dbReference type="EMBL" id="CRL07454.1"/>
    </source>
</evidence>
<evidence type="ECO:0000313" key="2">
    <source>
        <dbReference type="Proteomes" id="UP000183832"/>
    </source>
</evidence>
<dbReference type="EMBL" id="CVRI01000072">
    <property type="protein sequence ID" value="CRL07454.1"/>
    <property type="molecule type" value="Genomic_DNA"/>
</dbReference>
<keyword evidence="2" id="KW-1185">Reference proteome</keyword>
<organism evidence="1 2">
    <name type="scientific">Clunio marinus</name>
    <dbReference type="NCBI Taxonomy" id="568069"/>
    <lineage>
        <taxon>Eukaryota</taxon>
        <taxon>Metazoa</taxon>
        <taxon>Ecdysozoa</taxon>
        <taxon>Arthropoda</taxon>
        <taxon>Hexapoda</taxon>
        <taxon>Insecta</taxon>
        <taxon>Pterygota</taxon>
        <taxon>Neoptera</taxon>
        <taxon>Endopterygota</taxon>
        <taxon>Diptera</taxon>
        <taxon>Nematocera</taxon>
        <taxon>Chironomoidea</taxon>
        <taxon>Chironomidae</taxon>
        <taxon>Clunio</taxon>
    </lineage>
</organism>
<dbReference type="Proteomes" id="UP000183832">
    <property type="component" value="Unassembled WGS sequence"/>
</dbReference>
<dbReference type="AlphaFoldDB" id="A0A1J1J7K8"/>
<name>A0A1J1J7K8_9DIPT</name>